<protein>
    <submittedName>
        <fullName evidence="2">Extracellular solute-binding protein</fullName>
    </submittedName>
</protein>
<evidence type="ECO:0000313" key="3">
    <source>
        <dbReference type="Proteomes" id="UP000295748"/>
    </source>
</evidence>
<gene>
    <name evidence="2" type="ORF">E4K62_17945</name>
</gene>
<name>A0ABX5SZ45_9MICO</name>
<dbReference type="Gene3D" id="3.40.190.10">
    <property type="entry name" value="Periplasmic binding protein-like II"/>
    <property type="match status" value="2"/>
</dbReference>
<feature type="chain" id="PRO_5047073400" evidence="1">
    <location>
        <begin position="23"/>
        <end position="445"/>
    </location>
</feature>
<evidence type="ECO:0000256" key="1">
    <source>
        <dbReference type="SAM" id="SignalP"/>
    </source>
</evidence>
<keyword evidence="3" id="KW-1185">Reference proteome</keyword>
<sequence length="445" mass="47126">MSTIKRGLAATGLIAAAAVALAGCTGSSTSEGVSYWGAFYAPTTEEAFQEIFVDGFNEDSDVAVSMEVKELTTIGQLTDTAVSAGQAPDVIYTDGPSSASDFARADRTLPLDEYAAEFGWEDKLLPWAYELSKVDGKISSVPTGYGSMVLYYNAEVFAENGWTAPTTLAEFETVAQEAADAGLLPLGGGNAGYQGMSEWLLTAVLNAAVGPDKLYDVLTGEASFTDAEFVAAIDLIQSWLDAGWLAGGRESYFTTDDTANVTGLANGTTAMYLSGTWSFNSMSQVFEDPDAWEWAPLPSLSDAVEPGVFPLAIGTALSVNADAEDPDAAAAFIDYLIGDVDRTLSYTARTGENPPPLAIGADQFPSDVDERTVRLYSAIPETPNVGYASWTFFPPQTNTYLITEFDKVVTGDMTSAEYLAGLQALFDEEFAAGETLAPFTPASRG</sequence>
<dbReference type="RefSeq" id="WP_135070299.1">
    <property type="nucleotide sequence ID" value="NZ_CP038266.1"/>
</dbReference>
<feature type="signal peptide" evidence="1">
    <location>
        <begin position="1"/>
        <end position="22"/>
    </location>
</feature>
<dbReference type="PROSITE" id="PS51257">
    <property type="entry name" value="PROKAR_LIPOPROTEIN"/>
    <property type="match status" value="1"/>
</dbReference>
<dbReference type="InterPro" id="IPR006059">
    <property type="entry name" value="SBP"/>
</dbReference>
<keyword evidence="1" id="KW-0732">Signal</keyword>
<reference evidence="2 3" key="1">
    <citation type="submission" date="2019-03" db="EMBL/GenBank/DDBJ databases">
        <authorList>
            <person name="Dong K."/>
        </authorList>
    </citation>
    <scope>NUCLEOTIDE SEQUENCE [LARGE SCALE GENOMIC DNA]</scope>
    <source>
        <strain evidence="3">dk512</strain>
    </source>
</reference>
<dbReference type="Pfam" id="PF13416">
    <property type="entry name" value="SBP_bac_8"/>
    <property type="match status" value="1"/>
</dbReference>
<dbReference type="EMBL" id="CP038266">
    <property type="protein sequence ID" value="QBR90397.1"/>
    <property type="molecule type" value="Genomic_DNA"/>
</dbReference>
<organism evidence="2 3">
    <name type="scientific">Microbacterium wangchenii</name>
    <dbReference type="NCBI Taxonomy" id="2541726"/>
    <lineage>
        <taxon>Bacteria</taxon>
        <taxon>Bacillati</taxon>
        <taxon>Actinomycetota</taxon>
        <taxon>Actinomycetes</taxon>
        <taxon>Micrococcales</taxon>
        <taxon>Microbacteriaceae</taxon>
        <taxon>Microbacterium</taxon>
    </lineage>
</organism>
<evidence type="ECO:0000313" key="2">
    <source>
        <dbReference type="EMBL" id="QBR90397.1"/>
    </source>
</evidence>
<dbReference type="InterPro" id="IPR050490">
    <property type="entry name" value="Bact_solute-bd_prot1"/>
</dbReference>
<dbReference type="Proteomes" id="UP000295748">
    <property type="component" value="Chromosome"/>
</dbReference>
<dbReference type="SUPFAM" id="SSF53850">
    <property type="entry name" value="Periplasmic binding protein-like II"/>
    <property type="match status" value="1"/>
</dbReference>
<proteinExistence type="predicted"/>
<dbReference type="PANTHER" id="PTHR43649">
    <property type="entry name" value="ARABINOSE-BINDING PROTEIN-RELATED"/>
    <property type="match status" value="1"/>
</dbReference>
<dbReference type="PANTHER" id="PTHR43649:SF12">
    <property type="entry name" value="DIACETYLCHITOBIOSE BINDING PROTEIN DASA"/>
    <property type="match status" value="1"/>
</dbReference>
<accession>A0ABX5SZ45</accession>